<evidence type="ECO:0000313" key="2">
    <source>
        <dbReference type="Proteomes" id="UP000646745"/>
    </source>
</evidence>
<protein>
    <submittedName>
        <fullName evidence="1">Type VI secretion-associated protein</fullName>
    </submittedName>
</protein>
<dbReference type="InterPro" id="IPR017748">
    <property type="entry name" value="TagF"/>
</dbReference>
<proteinExistence type="predicted"/>
<dbReference type="Gene3D" id="3.40.1730.10">
    <property type="entry name" value="pa0076 domain"/>
    <property type="match status" value="1"/>
</dbReference>
<gene>
    <name evidence="1" type="ORF">GCM10009038_22630</name>
</gene>
<dbReference type="Proteomes" id="UP000646745">
    <property type="component" value="Unassembled WGS sequence"/>
</dbReference>
<dbReference type="RefSeq" id="WP_189444822.1">
    <property type="nucleotide sequence ID" value="NZ_BMZI01000005.1"/>
</dbReference>
<dbReference type="Pfam" id="PF09867">
    <property type="entry name" value="TagF_N"/>
    <property type="match status" value="1"/>
</dbReference>
<reference evidence="2" key="1">
    <citation type="journal article" date="2019" name="Int. J. Syst. Evol. Microbiol.">
        <title>The Global Catalogue of Microorganisms (GCM) 10K type strain sequencing project: providing services to taxonomists for standard genome sequencing and annotation.</title>
        <authorList>
            <consortium name="The Broad Institute Genomics Platform"/>
            <consortium name="The Broad Institute Genome Sequencing Center for Infectious Disease"/>
            <person name="Wu L."/>
            <person name="Ma J."/>
        </authorList>
    </citation>
    <scope>NUCLEOTIDE SEQUENCE [LARGE SCALE GENOMIC DNA]</scope>
    <source>
        <strain evidence="2">KCTC 32998</strain>
    </source>
</reference>
<dbReference type="NCBIfam" id="TIGR03373">
    <property type="entry name" value="VI_minor_4"/>
    <property type="match status" value="1"/>
</dbReference>
<dbReference type="InterPro" id="IPR038225">
    <property type="entry name" value="TagF_sf"/>
</dbReference>
<comment type="caution">
    <text evidence="1">The sequence shown here is derived from an EMBL/GenBank/DDBJ whole genome shotgun (WGS) entry which is preliminary data.</text>
</comment>
<keyword evidence="2" id="KW-1185">Reference proteome</keyword>
<sequence length="313" mass="34962">MIGCFGKIPTRADFVGVNAAGAVIQELDQWLQSALLRFLDHDDWQHRFDALPVCFFHYHARDGSDVMGAMISSADASGRRYPFFIFQSLKAGSAEPGIVCPHTLGEIFAGQARAILTDSVHGAAPIDPVEAVAELRRWNEQDVALYQRVHQRFLQDYSFDDVSRALQWGWPEFIGSAVLHRLHYARTCWREGSSRAVLLPLPAERGLKRPVADLWQQWLGPACAGGVPVMSLLIDDFMRPRLLLMPSWQSAEQFFEVLSNPDDRRLCIDVLAAFAEEEPHPGALSLPDTQLSLADFMARFPDGADSSTVTPER</sequence>
<dbReference type="EMBL" id="BMZI01000005">
    <property type="protein sequence ID" value="GHB23330.1"/>
    <property type="molecule type" value="Genomic_DNA"/>
</dbReference>
<organism evidence="1 2">
    <name type="scientific">Salinicola rhizosphaerae</name>
    <dbReference type="NCBI Taxonomy" id="1443141"/>
    <lineage>
        <taxon>Bacteria</taxon>
        <taxon>Pseudomonadati</taxon>
        <taxon>Pseudomonadota</taxon>
        <taxon>Gammaproteobacteria</taxon>
        <taxon>Oceanospirillales</taxon>
        <taxon>Halomonadaceae</taxon>
        <taxon>Salinicola</taxon>
    </lineage>
</organism>
<evidence type="ECO:0000313" key="1">
    <source>
        <dbReference type="EMBL" id="GHB23330.1"/>
    </source>
</evidence>
<accession>A0ABQ3E4M6</accession>
<name>A0ABQ3E4M6_9GAMM</name>